<evidence type="ECO:0000313" key="3">
    <source>
        <dbReference type="Proteomes" id="UP000314294"/>
    </source>
</evidence>
<protein>
    <submittedName>
        <fullName evidence="2">Uncharacterized protein</fullName>
    </submittedName>
</protein>
<dbReference type="EMBL" id="SRLO01001297">
    <property type="protein sequence ID" value="TNN39232.1"/>
    <property type="molecule type" value="Genomic_DNA"/>
</dbReference>
<keyword evidence="3" id="KW-1185">Reference proteome</keyword>
<feature type="region of interest" description="Disordered" evidence="1">
    <location>
        <begin position="31"/>
        <end position="58"/>
    </location>
</feature>
<dbReference type="Proteomes" id="UP000314294">
    <property type="component" value="Unassembled WGS sequence"/>
</dbReference>
<gene>
    <name evidence="2" type="ORF">EYF80_050590</name>
</gene>
<organism evidence="2 3">
    <name type="scientific">Liparis tanakae</name>
    <name type="common">Tanaka's snailfish</name>
    <dbReference type="NCBI Taxonomy" id="230148"/>
    <lineage>
        <taxon>Eukaryota</taxon>
        <taxon>Metazoa</taxon>
        <taxon>Chordata</taxon>
        <taxon>Craniata</taxon>
        <taxon>Vertebrata</taxon>
        <taxon>Euteleostomi</taxon>
        <taxon>Actinopterygii</taxon>
        <taxon>Neopterygii</taxon>
        <taxon>Teleostei</taxon>
        <taxon>Neoteleostei</taxon>
        <taxon>Acanthomorphata</taxon>
        <taxon>Eupercaria</taxon>
        <taxon>Perciformes</taxon>
        <taxon>Cottioidei</taxon>
        <taxon>Cottales</taxon>
        <taxon>Liparidae</taxon>
        <taxon>Liparis</taxon>
    </lineage>
</organism>
<accession>A0A4Z2FFP2</accession>
<reference evidence="2 3" key="1">
    <citation type="submission" date="2019-03" db="EMBL/GenBank/DDBJ databases">
        <title>First draft genome of Liparis tanakae, snailfish: a comprehensive survey of snailfish specific genes.</title>
        <authorList>
            <person name="Kim W."/>
            <person name="Song I."/>
            <person name="Jeong J.-H."/>
            <person name="Kim D."/>
            <person name="Kim S."/>
            <person name="Ryu S."/>
            <person name="Song J.Y."/>
            <person name="Lee S.K."/>
        </authorList>
    </citation>
    <scope>NUCLEOTIDE SEQUENCE [LARGE SCALE GENOMIC DNA]</scope>
    <source>
        <tissue evidence="2">Muscle</tissue>
    </source>
</reference>
<sequence length="123" mass="13285">MRTALTQSVCSCVLFQAPPPSSDLHVRPDEAVGGGSVGIVKSASGPSRRRQRSPRGGWASWAPLGTTRLITKAASPERPLPLGLRRPRGHYRVSLLNCSNTDDRPVTVAAGYRCTALSTRHRR</sequence>
<evidence type="ECO:0000256" key="1">
    <source>
        <dbReference type="SAM" id="MobiDB-lite"/>
    </source>
</evidence>
<name>A0A4Z2FFP2_9TELE</name>
<evidence type="ECO:0000313" key="2">
    <source>
        <dbReference type="EMBL" id="TNN39232.1"/>
    </source>
</evidence>
<dbReference type="AlphaFoldDB" id="A0A4Z2FFP2"/>
<proteinExistence type="predicted"/>
<comment type="caution">
    <text evidence="2">The sequence shown here is derived from an EMBL/GenBank/DDBJ whole genome shotgun (WGS) entry which is preliminary data.</text>
</comment>